<evidence type="ECO:0000256" key="4">
    <source>
        <dbReference type="ARBA" id="ARBA00022692"/>
    </source>
</evidence>
<evidence type="ECO:0000313" key="11">
    <source>
        <dbReference type="Proteomes" id="UP001152803"/>
    </source>
</evidence>
<accession>A0A9Q1HSU2</accession>
<dbReference type="PANTHER" id="PTHR15352:SF4">
    <property type="entry name" value="LYMPHOID-RESTRICTED MEMBRANE PROTEIN-LIKE ISOFORM X1"/>
    <property type="match status" value="1"/>
</dbReference>
<protein>
    <recommendedName>
        <fullName evidence="12">Lymphoid-restricted membrane protein-like</fullName>
    </recommendedName>
</protein>
<evidence type="ECO:0000256" key="8">
    <source>
        <dbReference type="SAM" id="MobiDB-lite"/>
    </source>
</evidence>
<feature type="transmembrane region" description="Helical" evidence="9">
    <location>
        <begin position="345"/>
        <end position="367"/>
    </location>
</feature>
<evidence type="ECO:0000256" key="1">
    <source>
        <dbReference type="ARBA" id="ARBA00004167"/>
    </source>
</evidence>
<dbReference type="AlphaFoldDB" id="A0A9Q1HSU2"/>
<dbReference type="GO" id="GO:0016020">
    <property type="term" value="C:membrane"/>
    <property type="evidence" value="ECO:0007669"/>
    <property type="project" value="UniProtKB-SubCell"/>
</dbReference>
<evidence type="ECO:0000256" key="2">
    <source>
        <dbReference type="ARBA" id="ARBA00004496"/>
    </source>
</evidence>
<evidence type="ECO:0000256" key="3">
    <source>
        <dbReference type="ARBA" id="ARBA00022490"/>
    </source>
</evidence>
<feature type="region of interest" description="Disordered" evidence="8">
    <location>
        <begin position="211"/>
        <end position="237"/>
    </location>
</feature>
<dbReference type="PANTHER" id="PTHR15352">
    <property type="entry name" value="LYMPHOID-RESTRICTED MEMBRANE PROTEIN, JAW1"/>
    <property type="match status" value="1"/>
</dbReference>
<evidence type="ECO:0008006" key="12">
    <source>
        <dbReference type="Google" id="ProtNLM"/>
    </source>
</evidence>
<feature type="compositionally biased region" description="Acidic residues" evidence="8">
    <location>
        <begin position="21"/>
        <end position="30"/>
    </location>
</feature>
<dbReference type="Proteomes" id="UP001152803">
    <property type="component" value="Unassembled WGS sequence"/>
</dbReference>
<dbReference type="InterPro" id="IPR008677">
    <property type="entry name" value="MRVI1"/>
</dbReference>
<evidence type="ECO:0000256" key="7">
    <source>
        <dbReference type="ARBA" id="ARBA00023136"/>
    </source>
</evidence>
<keyword evidence="5 9" id="KW-1133">Transmembrane helix</keyword>
<name>A0A9Q1HSU2_CONCO</name>
<reference evidence="10" key="1">
    <citation type="journal article" date="2023" name="Science">
        <title>Genome structures resolve the early diversification of teleost fishes.</title>
        <authorList>
            <person name="Parey E."/>
            <person name="Louis A."/>
            <person name="Montfort J."/>
            <person name="Bouchez O."/>
            <person name="Roques C."/>
            <person name="Iampietro C."/>
            <person name="Lluch J."/>
            <person name="Castinel A."/>
            <person name="Donnadieu C."/>
            <person name="Desvignes T."/>
            <person name="Floi Bucao C."/>
            <person name="Jouanno E."/>
            <person name="Wen M."/>
            <person name="Mejri S."/>
            <person name="Dirks R."/>
            <person name="Jansen H."/>
            <person name="Henkel C."/>
            <person name="Chen W.J."/>
            <person name="Zahm M."/>
            <person name="Cabau C."/>
            <person name="Klopp C."/>
            <person name="Thompson A.W."/>
            <person name="Robinson-Rechavi M."/>
            <person name="Braasch I."/>
            <person name="Lecointre G."/>
            <person name="Bobe J."/>
            <person name="Postlethwait J.H."/>
            <person name="Berthelot C."/>
            <person name="Roest Crollius H."/>
            <person name="Guiguen Y."/>
        </authorList>
    </citation>
    <scope>NUCLEOTIDE SEQUENCE</scope>
    <source>
        <strain evidence="10">Concon-B</strain>
    </source>
</reference>
<dbReference type="GO" id="GO:0005737">
    <property type="term" value="C:cytoplasm"/>
    <property type="evidence" value="ECO:0007669"/>
    <property type="project" value="UniProtKB-SubCell"/>
</dbReference>
<keyword evidence="3" id="KW-0963">Cytoplasm</keyword>
<organism evidence="10 11">
    <name type="scientific">Conger conger</name>
    <name type="common">Conger eel</name>
    <name type="synonym">Muraena conger</name>
    <dbReference type="NCBI Taxonomy" id="82655"/>
    <lineage>
        <taxon>Eukaryota</taxon>
        <taxon>Metazoa</taxon>
        <taxon>Chordata</taxon>
        <taxon>Craniata</taxon>
        <taxon>Vertebrata</taxon>
        <taxon>Euteleostomi</taxon>
        <taxon>Actinopterygii</taxon>
        <taxon>Neopterygii</taxon>
        <taxon>Teleostei</taxon>
        <taxon>Anguilliformes</taxon>
        <taxon>Congridae</taxon>
        <taxon>Conger</taxon>
    </lineage>
</organism>
<evidence type="ECO:0000256" key="5">
    <source>
        <dbReference type="ARBA" id="ARBA00022989"/>
    </source>
</evidence>
<keyword evidence="11" id="KW-1185">Reference proteome</keyword>
<proteinExistence type="predicted"/>
<feature type="region of interest" description="Disordered" evidence="8">
    <location>
        <begin position="1"/>
        <end position="35"/>
    </location>
</feature>
<keyword evidence="7 9" id="KW-0472">Membrane</keyword>
<evidence type="ECO:0000256" key="9">
    <source>
        <dbReference type="SAM" id="Phobius"/>
    </source>
</evidence>
<evidence type="ECO:0000256" key="6">
    <source>
        <dbReference type="ARBA" id="ARBA00023054"/>
    </source>
</evidence>
<keyword evidence="6" id="KW-0175">Coiled coil</keyword>
<dbReference type="Pfam" id="PF05781">
    <property type="entry name" value="MRVI1"/>
    <property type="match status" value="1"/>
</dbReference>
<evidence type="ECO:0000313" key="10">
    <source>
        <dbReference type="EMBL" id="KAJ8258794.1"/>
    </source>
</evidence>
<comment type="subcellular location">
    <subcellularLocation>
        <location evidence="2">Cytoplasm</location>
    </subcellularLocation>
    <subcellularLocation>
        <location evidence="1">Membrane</location>
        <topology evidence="1">Single-pass membrane protein</topology>
    </subcellularLocation>
</comment>
<dbReference type="EMBL" id="JAFJMO010000013">
    <property type="protein sequence ID" value="KAJ8258794.1"/>
    <property type="molecule type" value="Genomic_DNA"/>
</dbReference>
<comment type="caution">
    <text evidence="10">The sequence shown here is derived from an EMBL/GenBank/DDBJ whole genome shotgun (WGS) entry which is preliminary data.</text>
</comment>
<dbReference type="OrthoDB" id="10062605at2759"/>
<gene>
    <name evidence="10" type="ORF">COCON_G00178060</name>
</gene>
<keyword evidence="4 9" id="KW-0812">Transmembrane</keyword>
<sequence length="376" mass="42637">MNDQSSAGEEEPRDYGSILGDSEDSGEELSAEGALESSWERLPVLERLGLSSMEMTDQEVEDSFVQLALAFRFERTKDTLQSLKVRCQDRERKEVLEKLELSLESIGGTVEGIITAAEQLGTVHQEARVTHAVELMVSHVDNLNRRHATESSELDETRRLVYKTRGRFYSDSTDDVDMRHCLIRQPSQQYLTRRRVSVTLIPTMAQINDQESKLTDSVTTNGDTDSTRSERVIGQPGSSKEILLKTRILECTEDGPPVQQLQQLTNSPQGEDPDTVYLKSPLQDALCHRRKCVAAKEVENADSEEYQGSGTESECQFSDSEDVFSESSTPLTEQRPPVTWLCQCYWTLFWIFLMALYLAILLGVLLWRLRAPLFWL</sequence>
<feature type="compositionally biased region" description="Polar residues" evidence="8">
    <location>
        <begin position="211"/>
        <end position="224"/>
    </location>
</feature>